<gene>
    <name evidence="5" type="ORF">QYM36_003326</name>
</gene>
<dbReference type="EMBL" id="JAVRJZ010000005">
    <property type="protein sequence ID" value="KAK2723091.1"/>
    <property type="molecule type" value="Genomic_DNA"/>
</dbReference>
<dbReference type="Pfam" id="PF25496">
    <property type="entry name" value="URGCP"/>
    <property type="match status" value="1"/>
</dbReference>
<keyword evidence="2" id="KW-0175">Coiled coil</keyword>
<evidence type="ECO:0000256" key="1">
    <source>
        <dbReference type="ARBA" id="ARBA00006828"/>
    </source>
</evidence>
<dbReference type="InterPro" id="IPR030383">
    <property type="entry name" value="G_VLIG_dom"/>
</dbReference>
<dbReference type="PANTHER" id="PTHR14819:SF25">
    <property type="entry name" value="CHROMOSOME UNDETERMINED SCAFFOLD_52, WHOLE GENOME SHOTGUN SEQUENCE"/>
    <property type="match status" value="1"/>
</dbReference>
<dbReference type="PANTHER" id="PTHR14819">
    <property type="entry name" value="GTP-BINDING"/>
    <property type="match status" value="1"/>
</dbReference>
<evidence type="ECO:0000256" key="2">
    <source>
        <dbReference type="SAM" id="Coils"/>
    </source>
</evidence>
<protein>
    <recommendedName>
        <fullName evidence="4">VLIG-type G domain-containing protein</fullName>
    </recommendedName>
</protein>
<keyword evidence="6" id="KW-1185">Reference proteome</keyword>
<accession>A0AA88IF02</accession>
<dbReference type="Gene3D" id="3.40.50.300">
    <property type="entry name" value="P-loop containing nucleotide triphosphate hydrolases"/>
    <property type="match status" value="1"/>
</dbReference>
<evidence type="ECO:0000259" key="4">
    <source>
        <dbReference type="PROSITE" id="PS51717"/>
    </source>
</evidence>
<dbReference type="InterPro" id="IPR027417">
    <property type="entry name" value="P-loop_NTPase"/>
</dbReference>
<sequence length="1816" mass="208326">MQIHRRIQKKRDVNIFRDERHWQLKHTHILIKGQLRMEENCEKRKKSIGDQDSMLSEDEEIPSVTEMKEPLSFSEISANNAVHTVLRAAVANFIISAGIWSSPRDFPDLVSIRNPPDFGSIWMDRSRNGLFGTSRESAGMFNKQDPLLTYAAVCEKGLSTHVDKIENKFTKIDSSSSSAFVTSMRSLEENGLTKENCKEDTIVESTSNYGTLTQTNISSPLPRQISANDSAKLANKSENKSAKIDTSSASAFVASVRSLEKIGIIEESFKEGAPKEQDSDSNISTEKNIKSVTIEPISPKDNAPSVPSDKSENISPEIKRPHASVATSFVNTDSNGKRYQGESSAFAAMNETSFSGHMQNFVSIKPAYENAVKINGTGRNQNSDLSPSLNFNDKTDKIPISILHENEDPYETSWPTEREICSILDKLQLSPYRKQKLTLEKVKEFSMCKPSGAKGSSEAVSKFFHKLMHNSVEARNEIMFEKSNMEHNSMDLMYCFLLIADDFLRQEIFSRLAVLQFSVPFLIKDPSTKYLLLNWSLVNITKRWKTLNGKSFIESDVHSGNFVYCSFVRIGDLSFSKSKVINKLFPKGNEPFQNYDEDDVPRTFSSGSLELSWLLPVRDENFEPLATVNLRGDSKNNIDLAMYVAKQSSVLCVFIGNTSVETERLLISLAKFCSMMIVISDKKLNADDLVKGLPKKTNFVYIRDTESRIIQKLKPLVLNKKLKKKNFSEWEEGAKAFDFLLEDSNECMQVAKEAALTLAKEIGRNKLSSLPLSGKLWKDYNAIHKRQKRVTEKPTDISVKKYTELLEQNKRKIRTQQGTLMPAKFFEHFAERLILNQKERRYFLFWLSQYLERFSRDPASSKEIGIEHLMRELCQIYMLHISNDSPSNKSSLARILKQNDANIEVSFQHTMIDVLLAGHPIELFDGDAQGIPDLFFVDFMRALEDRMGKRNSIGVVSVLGVQSSGKSTLLNAMFGCKFTVSSGRCTKGVNLQLITVQKQYAAKFNIDYILVLDTEGLKSPERQDLMGNDEHDSELATFVVGLSDIVVLNVASESMDALKDIIQITIHAFLRMKDVNYQKTKCLFVHQNTGDPSNHQKLTNERKLFEKTLKELTEIAAKSEIGTTQVCFKDILDYDEDKSHEYFCCLYDGTPPMAAINQGYAEKVMSVKESILLSLSKNQRQTPSSFSKKVLQIWDAVLSEDFLYSFKNSFIAFKRGALDDKFAELEWEFRQELKKHLEIYQTEISNSKELLSLQVYVQRLEGVFDDIPERMLHEMEEYLKDDPVSKRLFFEEVKSSVDHLMIKTKTELLESLKDSIEREKSKRVVASKELGFEMFFKGRIASLGERFRSEGKSLDENEATAEFDKLWDHLLSDIGDHSFRRIERTNFEMQVREYLMQKYSKRYGKCLKSELKNKESLAEFAREQIDISSLYDEKSYWTRLKNFGASYFSSRQQLPVDHIDHYHTTNRLAVNLIKSFENDIERALGNKDLCFENWYSVMVQLHHDLNISFENPMYHLFNNNMVARAKITLHIFGAFVQYLDKFRETFLENNDPVRKIARRKDHFRNFFLDLCASRSLASTAAGRFIEDCYIPGITETIEISIDRVLAAQFKSANTEFTNRKTCEIALLRDTHDTGDFNFYLKLIHQYKKHLEDWLHFKMTKYFKKPCPCETCSRYNRNIFSHVIFERTDSLNQSIWIALEDIVGGPKSDINVLEVLQKISDASKQNVILKMETMKPYLNLTTGHEFALILMKELERFQDDNFTEKKKWIDRAVLYLIESLIGCGTCCPFCGAPCSLSSSQHDEHSTNFHRPQVIVGY</sequence>
<evidence type="ECO:0000256" key="3">
    <source>
        <dbReference type="SAM" id="MobiDB-lite"/>
    </source>
</evidence>
<feature type="coiled-coil region" evidence="2">
    <location>
        <begin position="1302"/>
        <end position="1329"/>
    </location>
</feature>
<reference evidence="5" key="1">
    <citation type="submission" date="2023-07" db="EMBL/GenBank/DDBJ databases">
        <title>Chromosome-level genome assembly of Artemia franciscana.</title>
        <authorList>
            <person name="Jo E."/>
        </authorList>
    </citation>
    <scope>NUCLEOTIDE SEQUENCE</scope>
    <source>
        <tissue evidence="5">Whole body</tissue>
    </source>
</reference>
<dbReference type="Pfam" id="PF25683">
    <property type="entry name" value="URGCP_GTPase"/>
    <property type="match status" value="1"/>
</dbReference>
<dbReference type="Pfam" id="PF25974">
    <property type="entry name" value="URGCP_9th"/>
    <property type="match status" value="1"/>
</dbReference>
<dbReference type="Proteomes" id="UP001187531">
    <property type="component" value="Unassembled WGS sequence"/>
</dbReference>
<evidence type="ECO:0000313" key="6">
    <source>
        <dbReference type="Proteomes" id="UP001187531"/>
    </source>
</evidence>
<dbReference type="PROSITE" id="PS51717">
    <property type="entry name" value="G_VLIG"/>
    <property type="match status" value="1"/>
</dbReference>
<evidence type="ECO:0000313" key="5">
    <source>
        <dbReference type="EMBL" id="KAK2723091.1"/>
    </source>
</evidence>
<name>A0AA88IF02_ARTSF</name>
<feature type="region of interest" description="Disordered" evidence="3">
    <location>
        <begin position="270"/>
        <end position="315"/>
    </location>
</feature>
<organism evidence="5 6">
    <name type="scientific">Artemia franciscana</name>
    <name type="common">Brine shrimp</name>
    <name type="synonym">Artemia sanfranciscana</name>
    <dbReference type="NCBI Taxonomy" id="6661"/>
    <lineage>
        <taxon>Eukaryota</taxon>
        <taxon>Metazoa</taxon>
        <taxon>Ecdysozoa</taxon>
        <taxon>Arthropoda</taxon>
        <taxon>Crustacea</taxon>
        <taxon>Branchiopoda</taxon>
        <taxon>Anostraca</taxon>
        <taxon>Artemiidae</taxon>
        <taxon>Artemia</taxon>
    </lineage>
</organism>
<dbReference type="InterPro" id="IPR052986">
    <property type="entry name" value="VLIG_GTPase"/>
</dbReference>
<feature type="non-terminal residue" evidence="5">
    <location>
        <position position="1816"/>
    </location>
</feature>
<feature type="domain" description="VLIG-type G" evidence="4">
    <location>
        <begin position="950"/>
        <end position="1194"/>
    </location>
</feature>
<comment type="similarity">
    <text evidence="1">Belongs to the TRAFAC class dynamin-like GTPase superfamily. Very large inducible GTPase (VLIG) family.</text>
</comment>
<dbReference type="SUPFAM" id="SSF52540">
    <property type="entry name" value="P-loop containing nucleoside triphosphate hydrolases"/>
    <property type="match status" value="1"/>
</dbReference>
<dbReference type="InterPro" id="IPR058641">
    <property type="entry name" value="GVIN1_dom"/>
</dbReference>
<dbReference type="GO" id="GO:0005525">
    <property type="term" value="F:GTP binding"/>
    <property type="evidence" value="ECO:0007669"/>
    <property type="project" value="InterPro"/>
</dbReference>
<proteinExistence type="inferred from homology"/>
<dbReference type="InterPro" id="IPR057365">
    <property type="entry name" value="URGCP"/>
</dbReference>
<comment type="caution">
    <text evidence="5">The sequence shown here is derived from an EMBL/GenBank/DDBJ whole genome shotgun (WGS) entry which is preliminary data.</text>
</comment>